<evidence type="ECO:0000256" key="2">
    <source>
        <dbReference type="ARBA" id="ARBA00022801"/>
    </source>
</evidence>
<dbReference type="InterPro" id="IPR012677">
    <property type="entry name" value="Nucleotide-bd_a/b_plait_sf"/>
</dbReference>
<dbReference type="PROSITE" id="PS51195">
    <property type="entry name" value="Q_MOTIF"/>
    <property type="match status" value="1"/>
</dbReference>
<keyword evidence="2 7" id="KW-0378">Hydrolase</keyword>
<dbReference type="Pfam" id="PF00270">
    <property type="entry name" value="DEAD"/>
    <property type="match status" value="1"/>
</dbReference>
<proteinExistence type="inferred from homology"/>
<dbReference type="Proteomes" id="UP000604243">
    <property type="component" value="Unassembled WGS sequence"/>
</dbReference>
<feature type="domain" description="DEAD-box RNA helicase Q" evidence="10">
    <location>
        <begin position="12"/>
        <end position="40"/>
    </location>
</feature>
<name>A0ABQ3FAF3_9GAMM</name>
<dbReference type="InterPro" id="IPR005580">
    <property type="entry name" value="DbpA/CsdA_RNA-bd_dom"/>
</dbReference>
<evidence type="ECO:0000259" key="9">
    <source>
        <dbReference type="PROSITE" id="PS51194"/>
    </source>
</evidence>
<protein>
    <submittedName>
        <fullName evidence="11">ATP-dependent RNA helicase</fullName>
    </submittedName>
</protein>
<feature type="domain" description="Helicase C-terminal" evidence="9">
    <location>
        <begin position="241"/>
        <end position="385"/>
    </location>
</feature>
<keyword evidence="12" id="KW-1185">Reference proteome</keyword>
<dbReference type="EMBL" id="BMZM01000001">
    <property type="protein sequence ID" value="GHC15790.1"/>
    <property type="molecule type" value="Genomic_DNA"/>
</dbReference>
<dbReference type="SUPFAM" id="SSF52540">
    <property type="entry name" value="P-loop containing nucleoside triphosphate hydrolases"/>
    <property type="match status" value="1"/>
</dbReference>
<evidence type="ECO:0000313" key="11">
    <source>
        <dbReference type="EMBL" id="GHC15790.1"/>
    </source>
</evidence>
<evidence type="ECO:0000256" key="1">
    <source>
        <dbReference type="ARBA" id="ARBA00022741"/>
    </source>
</evidence>
<evidence type="ECO:0000256" key="4">
    <source>
        <dbReference type="ARBA" id="ARBA00022840"/>
    </source>
</evidence>
<dbReference type="CDD" id="cd00268">
    <property type="entry name" value="DEADc"/>
    <property type="match status" value="1"/>
</dbReference>
<dbReference type="PROSITE" id="PS51192">
    <property type="entry name" value="HELICASE_ATP_BIND_1"/>
    <property type="match status" value="1"/>
</dbReference>
<dbReference type="InterPro" id="IPR001650">
    <property type="entry name" value="Helicase_C-like"/>
</dbReference>
<dbReference type="CDD" id="cd18787">
    <property type="entry name" value="SF2_C_DEAD"/>
    <property type="match status" value="1"/>
</dbReference>
<dbReference type="Pfam" id="PF00271">
    <property type="entry name" value="Helicase_C"/>
    <property type="match status" value="1"/>
</dbReference>
<accession>A0ABQ3FAF3</accession>
<keyword evidence="4 7" id="KW-0067">ATP-binding</keyword>
<dbReference type="PROSITE" id="PS00039">
    <property type="entry name" value="DEAD_ATP_HELICASE"/>
    <property type="match status" value="1"/>
</dbReference>
<gene>
    <name evidence="11" type="primary">dbpA</name>
    <name evidence="11" type="ORF">GCM10010082_03050</name>
</gene>
<dbReference type="SMART" id="SM00487">
    <property type="entry name" value="DEXDc"/>
    <property type="match status" value="1"/>
</dbReference>
<keyword evidence="3 7" id="KW-0347">Helicase</keyword>
<evidence type="ECO:0000259" key="10">
    <source>
        <dbReference type="PROSITE" id="PS51195"/>
    </source>
</evidence>
<dbReference type="Pfam" id="PF03880">
    <property type="entry name" value="DbpA"/>
    <property type="match status" value="1"/>
</dbReference>
<dbReference type="GO" id="GO:0004386">
    <property type="term" value="F:helicase activity"/>
    <property type="evidence" value="ECO:0007669"/>
    <property type="project" value="UniProtKB-KW"/>
</dbReference>
<dbReference type="InterPro" id="IPR011545">
    <property type="entry name" value="DEAD/DEAH_box_helicase_dom"/>
</dbReference>
<feature type="domain" description="Helicase ATP-binding" evidence="8">
    <location>
        <begin position="43"/>
        <end position="214"/>
    </location>
</feature>
<dbReference type="CDD" id="cd12501">
    <property type="entry name" value="RRM_EcDbpA_like"/>
    <property type="match status" value="1"/>
</dbReference>
<dbReference type="InterPro" id="IPR014001">
    <property type="entry name" value="Helicase_ATP-bd"/>
</dbReference>
<comment type="similarity">
    <text evidence="5 7">Belongs to the DEAD box helicase family.</text>
</comment>
<evidence type="ECO:0000256" key="7">
    <source>
        <dbReference type="RuleBase" id="RU000492"/>
    </source>
</evidence>
<keyword evidence="1 7" id="KW-0547">Nucleotide-binding</keyword>
<dbReference type="InterPro" id="IPR050079">
    <property type="entry name" value="DEAD_box_RNA_helicase"/>
</dbReference>
<dbReference type="InterPro" id="IPR000629">
    <property type="entry name" value="RNA-helicase_DEAD-box_CS"/>
</dbReference>
<dbReference type="PANTHER" id="PTHR47959">
    <property type="entry name" value="ATP-DEPENDENT RNA HELICASE RHLE-RELATED"/>
    <property type="match status" value="1"/>
</dbReference>
<comment type="caution">
    <text evidence="11">The sequence shown here is derived from an EMBL/GenBank/DDBJ whole genome shotgun (WGS) entry which is preliminary data.</text>
</comment>
<dbReference type="SMART" id="SM00490">
    <property type="entry name" value="HELICc"/>
    <property type="match status" value="1"/>
</dbReference>
<sequence length="470" mass="51393">MSNDASSAARSTDFATLTLPPELADNLATLGYHVMTPIQAESLPLMLAGRDVIGRGRTGSGKTAAFGLGLLARLDVKRFCVQTLVLCPTRELADQVGEEIRRLARGLHNVKVLTLCGGVPIGPQRESLYHGAHIIVGTPGRIDDHLRRGSLSLDALEVLVLDEADRMLDMGFQDALDAIIEVMPRRRQTLLFSATWSEALAPVAARVMQDPVTIEVDTDHDEQSIRQHFYGVESDGARLDALRRLLLKFRPSSSVVFCNTRRDVQMVSDALNDHGFDAVALHGDMEQRDRDRTLILLANGSVSILVATDVAARGLDIEALDAVFNYQLAHDMETHVHRVGRTGRAGGQGTAHSLVGERERGRLSLYETQQDETITLEPLPASSVLERTPFRPMMATLMIDAGKKQKIRPGDIVGALTGEAGIDAAQVGKIKVLERNAWVAVHRDVADVALTHLNNGRLKGRSFRARRVSR</sequence>
<dbReference type="InterPro" id="IPR044742">
    <property type="entry name" value="DEAD/DEAH_RhlB"/>
</dbReference>
<dbReference type="PROSITE" id="PS51194">
    <property type="entry name" value="HELICASE_CTER"/>
    <property type="match status" value="1"/>
</dbReference>
<dbReference type="InterPro" id="IPR014014">
    <property type="entry name" value="RNA_helicase_DEAD_Q_motif"/>
</dbReference>
<dbReference type="Gene3D" id="3.40.50.300">
    <property type="entry name" value="P-loop containing nucleotide triphosphate hydrolases"/>
    <property type="match status" value="2"/>
</dbReference>
<reference evidence="12" key="1">
    <citation type="journal article" date="2019" name="Int. J. Syst. Evol. Microbiol.">
        <title>The Global Catalogue of Microorganisms (GCM) 10K type strain sequencing project: providing services to taxonomists for standard genome sequencing and annotation.</title>
        <authorList>
            <consortium name="The Broad Institute Genomics Platform"/>
            <consortium name="The Broad Institute Genome Sequencing Center for Infectious Disease"/>
            <person name="Wu L."/>
            <person name="Ma J."/>
        </authorList>
    </citation>
    <scope>NUCLEOTIDE SEQUENCE [LARGE SCALE GENOMIC DNA]</scope>
    <source>
        <strain evidence="12">KCTC 42082</strain>
    </source>
</reference>
<evidence type="ECO:0000313" key="12">
    <source>
        <dbReference type="Proteomes" id="UP000604243"/>
    </source>
</evidence>
<evidence type="ECO:0000256" key="3">
    <source>
        <dbReference type="ARBA" id="ARBA00022806"/>
    </source>
</evidence>
<dbReference type="InterPro" id="IPR027417">
    <property type="entry name" value="P-loop_NTPase"/>
</dbReference>
<dbReference type="Gene3D" id="3.30.70.330">
    <property type="match status" value="1"/>
</dbReference>
<evidence type="ECO:0000256" key="5">
    <source>
        <dbReference type="ARBA" id="ARBA00038437"/>
    </source>
</evidence>
<dbReference type="PANTHER" id="PTHR47959:SF1">
    <property type="entry name" value="ATP-DEPENDENT RNA HELICASE DBPA"/>
    <property type="match status" value="1"/>
</dbReference>
<dbReference type="RefSeq" id="WP_189514426.1">
    <property type="nucleotide sequence ID" value="NZ_BMZM01000001.1"/>
</dbReference>
<evidence type="ECO:0000259" key="8">
    <source>
        <dbReference type="PROSITE" id="PS51192"/>
    </source>
</evidence>
<feature type="short sequence motif" description="Q motif" evidence="6">
    <location>
        <begin position="12"/>
        <end position="40"/>
    </location>
</feature>
<dbReference type="NCBIfam" id="NF008744">
    <property type="entry name" value="PRK11776.1"/>
    <property type="match status" value="1"/>
</dbReference>
<organism evidence="11 12">
    <name type="scientific">Kushneria pakistanensis</name>
    <dbReference type="NCBI Taxonomy" id="1508770"/>
    <lineage>
        <taxon>Bacteria</taxon>
        <taxon>Pseudomonadati</taxon>
        <taxon>Pseudomonadota</taxon>
        <taxon>Gammaproteobacteria</taxon>
        <taxon>Oceanospirillales</taxon>
        <taxon>Halomonadaceae</taxon>
        <taxon>Kushneria</taxon>
    </lineage>
</organism>
<evidence type="ECO:0000256" key="6">
    <source>
        <dbReference type="PROSITE-ProRule" id="PRU00552"/>
    </source>
</evidence>